<feature type="transmembrane region" description="Helical" evidence="7">
    <location>
        <begin position="179"/>
        <end position="196"/>
    </location>
</feature>
<dbReference type="InterPro" id="IPR037185">
    <property type="entry name" value="EmrE-like"/>
</dbReference>
<keyword evidence="5 7" id="KW-1133">Transmembrane helix</keyword>
<evidence type="ECO:0000256" key="7">
    <source>
        <dbReference type="SAM" id="Phobius"/>
    </source>
</evidence>
<evidence type="ECO:0000256" key="4">
    <source>
        <dbReference type="ARBA" id="ARBA00022692"/>
    </source>
</evidence>
<dbReference type="PANTHER" id="PTHR32322:SF2">
    <property type="entry name" value="EAMA DOMAIN-CONTAINING PROTEIN"/>
    <property type="match status" value="1"/>
</dbReference>
<evidence type="ECO:0000256" key="1">
    <source>
        <dbReference type="ARBA" id="ARBA00004651"/>
    </source>
</evidence>
<feature type="transmembrane region" description="Helical" evidence="7">
    <location>
        <begin position="12"/>
        <end position="31"/>
    </location>
</feature>
<sequence>MNSKNIWRTYGSTSLFVLLWSSGAIFSRWGLDYSSSFAILTVRFVIAFLCLLLLCVFRKHYLPASGSIGKVAGTGLLMIAGYSIFYFLALEHGITPGILATVMGIQPIITLLVIEKHFSVRRLLGLFLSLMGLILVVFQGLVMTNFSFLGTFFALSALGCMSLGAIFQKRIQQSPSEVLPLQYGVSLIACLLFVPFKPFHIEFTTGFIVSVLWLGLVISVAAQLLLYRLINAGNLVNVTSLFYLVPCVTALMDYLFLGNALSTLSMIGMVAIITGLAFVFREKK</sequence>
<keyword evidence="3" id="KW-1003">Cell membrane</keyword>
<feature type="transmembrane region" description="Helical" evidence="7">
    <location>
        <begin position="37"/>
        <end position="56"/>
    </location>
</feature>
<gene>
    <name evidence="9" type="ORF">Xsto_00089</name>
</gene>
<keyword evidence="6 7" id="KW-0472">Membrane</keyword>
<dbReference type="SUPFAM" id="SSF103481">
    <property type="entry name" value="Multidrug resistance efflux transporter EmrE"/>
    <property type="match status" value="2"/>
</dbReference>
<dbReference type="PANTHER" id="PTHR32322">
    <property type="entry name" value="INNER MEMBRANE TRANSPORTER"/>
    <property type="match status" value="1"/>
</dbReference>
<evidence type="ECO:0000256" key="3">
    <source>
        <dbReference type="ARBA" id="ARBA00022475"/>
    </source>
</evidence>
<feature type="transmembrane region" description="Helical" evidence="7">
    <location>
        <begin position="208"/>
        <end position="227"/>
    </location>
</feature>
<feature type="transmembrane region" description="Helical" evidence="7">
    <location>
        <begin position="148"/>
        <end position="167"/>
    </location>
</feature>
<feature type="domain" description="EamA" evidence="8">
    <location>
        <begin position="149"/>
        <end position="280"/>
    </location>
</feature>
<dbReference type="EMBL" id="NJAJ01000001">
    <property type="protein sequence ID" value="PHM67799.1"/>
    <property type="molecule type" value="Genomic_DNA"/>
</dbReference>
<evidence type="ECO:0000256" key="5">
    <source>
        <dbReference type="ARBA" id="ARBA00022989"/>
    </source>
</evidence>
<feature type="transmembrane region" description="Helical" evidence="7">
    <location>
        <begin position="94"/>
        <end position="114"/>
    </location>
</feature>
<feature type="transmembrane region" description="Helical" evidence="7">
    <location>
        <begin position="123"/>
        <end position="142"/>
    </location>
</feature>
<evidence type="ECO:0000313" key="10">
    <source>
        <dbReference type="Proteomes" id="UP000222366"/>
    </source>
</evidence>
<dbReference type="Proteomes" id="UP000222366">
    <property type="component" value="Unassembled WGS sequence"/>
</dbReference>
<dbReference type="RefSeq" id="WP_099123787.1">
    <property type="nucleotide sequence ID" value="NZ_CAWNRH010000001.1"/>
</dbReference>
<dbReference type="AlphaFoldDB" id="A0A2D0KWH7"/>
<accession>A0A2D0KWH7</accession>
<feature type="domain" description="EamA" evidence="8">
    <location>
        <begin position="15"/>
        <end position="137"/>
    </location>
</feature>
<comment type="subcellular location">
    <subcellularLocation>
        <location evidence="1">Cell membrane</location>
        <topology evidence="1">Multi-pass membrane protein</topology>
    </subcellularLocation>
</comment>
<feature type="transmembrane region" description="Helical" evidence="7">
    <location>
        <begin position="234"/>
        <end position="257"/>
    </location>
</feature>
<evidence type="ECO:0000256" key="2">
    <source>
        <dbReference type="ARBA" id="ARBA00007362"/>
    </source>
</evidence>
<reference evidence="9 10" key="1">
    <citation type="journal article" date="2017" name="Nat. Microbiol.">
        <title>Natural product diversity associated with the nematode symbionts Photorhabdus and Xenorhabdus.</title>
        <authorList>
            <person name="Tobias N.J."/>
            <person name="Wolff H."/>
            <person name="Djahanschiri B."/>
            <person name="Grundmann F."/>
            <person name="Kronenwerth M."/>
            <person name="Shi Y.M."/>
            <person name="Simonyi S."/>
            <person name="Grun P."/>
            <person name="Shapiro-Ilan D."/>
            <person name="Pidot S.J."/>
            <person name="Stinear T.P."/>
            <person name="Ebersberger I."/>
            <person name="Bode H.B."/>
        </authorList>
    </citation>
    <scope>NUCLEOTIDE SEQUENCE [LARGE SCALE GENOMIC DNA]</scope>
    <source>
        <strain evidence="9 10">DSM 17904</strain>
    </source>
</reference>
<dbReference type="InterPro" id="IPR000620">
    <property type="entry name" value="EamA_dom"/>
</dbReference>
<comment type="similarity">
    <text evidence="2">Belongs to the EamA transporter family.</text>
</comment>
<comment type="caution">
    <text evidence="9">The sequence shown here is derived from an EMBL/GenBank/DDBJ whole genome shotgun (WGS) entry which is preliminary data.</text>
</comment>
<feature type="transmembrane region" description="Helical" evidence="7">
    <location>
        <begin position="68"/>
        <end position="88"/>
    </location>
</feature>
<evidence type="ECO:0000259" key="8">
    <source>
        <dbReference type="Pfam" id="PF00892"/>
    </source>
</evidence>
<dbReference type="InterPro" id="IPR050638">
    <property type="entry name" value="AA-Vitamin_Transporters"/>
</dbReference>
<evidence type="ECO:0000313" key="9">
    <source>
        <dbReference type="EMBL" id="PHM67799.1"/>
    </source>
</evidence>
<dbReference type="GO" id="GO:0016020">
    <property type="term" value="C:membrane"/>
    <property type="evidence" value="ECO:0007669"/>
    <property type="project" value="UniProtKB-SubCell"/>
</dbReference>
<keyword evidence="4 7" id="KW-0812">Transmembrane</keyword>
<feature type="transmembrane region" description="Helical" evidence="7">
    <location>
        <begin position="263"/>
        <end position="280"/>
    </location>
</feature>
<protein>
    <submittedName>
        <fullName evidence="9">Multidrug DMT transporter permease</fullName>
    </submittedName>
</protein>
<organism evidence="9 10">
    <name type="scientific">Xenorhabdus stockiae</name>
    <dbReference type="NCBI Taxonomy" id="351614"/>
    <lineage>
        <taxon>Bacteria</taxon>
        <taxon>Pseudomonadati</taxon>
        <taxon>Pseudomonadota</taxon>
        <taxon>Gammaproteobacteria</taxon>
        <taxon>Enterobacterales</taxon>
        <taxon>Morganellaceae</taxon>
        <taxon>Xenorhabdus</taxon>
    </lineage>
</organism>
<proteinExistence type="inferred from homology"/>
<evidence type="ECO:0000256" key="6">
    <source>
        <dbReference type="ARBA" id="ARBA00023136"/>
    </source>
</evidence>
<name>A0A2D0KWH7_9GAMM</name>
<dbReference type="Pfam" id="PF00892">
    <property type="entry name" value="EamA"/>
    <property type="match status" value="2"/>
</dbReference>
<keyword evidence="10" id="KW-1185">Reference proteome</keyword>